<sequence length="87" mass="9848">MAITKEKKINLIKEYVKDLQEAKNLVIIRQSGLAVSTDMEVRKNVRNESGKFNVIRKRLFLRALKEAGYPEIDLSQIPGSAVAVYAK</sequence>
<dbReference type="AlphaFoldDB" id="A0A1V5ZR66"/>
<protein>
    <recommendedName>
        <fullName evidence="2">Large ribosomal subunit protein uL10</fullName>
    </recommendedName>
    <alternativeName>
        <fullName evidence="3">50S ribosomal protein L10</fullName>
    </alternativeName>
</protein>
<name>A0A1V5ZR66_9BACT</name>
<dbReference type="Gene3D" id="3.30.70.1730">
    <property type="match status" value="1"/>
</dbReference>
<organism evidence="4">
    <name type="scientific">candidate division CPR1 bacterium ADurb.Bin160</name>
    <dbReference type="NCBI Taxonomy" id="1852826"/>
    <lineage>
        <taxon>Bacteria</taxon>
        <taxon>candidate division CPR1</taxon>
    </lineage>
</organism>
<evidence type="ECO:0000256" key="2">
    <source>
        <dbReference type="ARBA" id="ARBA00035202"/>
    </source>
</evidence>
<evidence type="ECO:0000256" key="1">
    <source>
        <dbReference type="ARBA" id="ARBA00008889"/>
    </source>
</evidence>
<dbReference type="GO" id="GO:0005840">
    <property type="term" value="C:ribosome"/>
    <property type="evidence" value="ECO:0007669"/>
    <property type="project" value="UniProtKB-KW"/>
</dbReference>
<dbReference type="InterPro" id="IPR043141">
    <property type="entry name" value="Ribosomal_uL10-like_sf"/>
</dbReference>
<comment type="similarity">
    <text evidence="1">Belongs to the universal ribosomal protein uL10 family.</text>
</comment>
<dbReference type="EMBL" id="MWDB01000001">
    <property type="protein sequence ID" value="OQB42687.1"/>
    <property type="molecule type" value="Genomic_DNA"/>
</dbReference>
<dbReference type="SUPFAM" id="SSF160369">
    <property type="entry name" value="Ribosomal protein L10-like"/>
    <property type="match status" value="1"/>
</dbReference>
<proteinExistence type="inferred from homology"/>
<evidence type="ECO:0000313" key="4">
    <source>
        <dbReference type="EMBL" id="OQB42687.1"/>
    </source>
</evidence>
<keyword evidence="4" id="KW-0687">Ribonucleoprotein</keyword>
<accession>A0A1V5ZR66</accession>
<gene>
    <name evidence="4" type="ORF">BWY04_00125</name>
</gene>
<dbReference type="Proteomes" id="UP000485621">
    <property type="component" value="Unassembled WGS sequence"/>
</dbReference>
<comment type="caution">
    <text evidence="4">The sequence shown here is derived from an EMBL/GenBank/DDBJ whole genome shotgun (WGS) entry which is preliminary data.</text>
</comment>
<keyword evidence="4" id="KW-0689">Ribosomal protein</keyword>
<reference evidence="4" key="1">
    <citation type="submission" date="2017-02" db="EMBL/GenBank/DDBJ databases">
        <title>Delving into the versatile metabolic prowess of the omnipresent phylum Bacteroidetes.</title>
        <authorList>
            <person name="Nobu M.K."/>
            <person name="Mei R."/>
            <person name="Narihiro T."/>
            <person name="Kuroda K."/>
            <person name="Liu W.-T."/>
        </authorList>
    </citation>
    <scope>NUCLEOTIDE SEQUENCE</scope>
    <source>
        <strain evidence="4">ADurb.Bin160</strain>
    </source>
</reference>
<dbReference type="Pfam" id="PF00466">
    <property type="entry name" value="Ribosomal_L10"/>
    <property type="match status" value="1"/>
</dbReference>
<dbReference type="InterPro" id="IPR001790">
    <property type="entry name" value="Ribosomal_uL10"/>
</dbReference>
<evidence type="ECO:0000256" key="3">
    <source>
        <dbReference type="ARBA" id="ARBA00035502"/>
    </source>
</evidence>